<proteinExistence type="predicted"/>
<accession>A0A382WWT1</accession>
<name>A0A382WWT1_9ZZZZ</name>
<organism evidence="1">
    <name type="scientific">marine metagenome</name>
    <dbReference type="NCBI Taxonomy" id="408172"/>
    <lineage>
        <taxon>unclassified sequences</taxon>
        <taxon>metagenomes</taxon>
        <taxon>ecological metagenomes</taxon>
    </lineage>
</organism>
<dbReference type="AlphaFoldDB" id="A0A382WWT1"/>
<gene>
    <name evidence="1" type="ORF">METZ01_LOCUS416126</name>
</gene>
<evidence type="ECO:0000313" key="1">
    <source>
        <dbReference type="EMBL" id="SVD63272.1"/>
    </source>
</evidence>
<feature type="non-terminal residue" evidence="1">
    <location>
        <position position="47"/>
    </location>
</feature>
<evidence type="ECO:0008006" key="2">
    <source>
        <dbReference type="Google" id="ProtNLM"/>
    </source>
</evidence>
<reference evidence="1" key="1">
    <citation type="submission" date="2018-05" db="EMBL/GenBank/DDBJ databases">
        <authorList>
            <person name="Lanie J.A."/>
            <person name="Ng W.-L."/>
            <person name="Kazmierczak K.M."/>
            <person name="Andrzejewski T.M."/>
            <person name="Davidsen T.M."/>
            <person name="Wayne K.J."/>
            <person name="Tettelin H."/>
            <person name="Glass J.I."/>
            <person name="Rusch D."/>
            <person name="Podicherti R."/>
            <person name="Tsui H.-C.T."/>
            <person name="Winkler M.E."/>
        </authorList>
    </citation>
    <scope>NUCLEOTIDE SEQUENCE</scope>
</reference>
<protein>
    <recommendedName>
        <fullName evidence="2">VWFA domain-containing protein</fullName>
    </recommendedName>
</protein>
<sequence length="47" mass="4672">MSVIYALDVSSSVDPAFVSNAIDWIASANAQGGPAHSSFIAFAGSAA</sequence>
<dbReference type="EMBL" id="UINC01163132">
    <property type="protein sequence ID" value="SVD63272.1"/>
    <property type="molecule type" value="Genomic_DNA"/>
</dbReference>